<dbReference type="EMBL" id="WAAT01000013">
    <property type="protein sequence ID" value="KAB1070524.1"/>
    <property type="molecule type" value="Genomic_DNA"/>
</dbReference>
<dbReference type="AlphaFoldDB" id="A0A6N6MKL4"/>
<feature type="transmembrane region" description="Helical" evidence="1">
    <location>
        <begin position="12"/>
        <end position="31"/>
    </location>
</feature>
<evidence type="ECO:0008006" key="4">
    <source>
        <dbReference type="Google" id="ProtNLM"/>
    </source>
</evidence>
<evidence type="ECO:0000313" key="3">
    <source>
        <dbReference type="Proteomes" id="UP000441333"/>
    </source>
</evidence>
<proteinExistence type="predicted"/>
<sequence>MNIKNYIRNEYKSWIIAILVFIVMLFFGKSFEYIKSIAELNSIFKIGFIILIFAFGFSFIFYSIYASGLEHNAELDFREYEIENVERLQRNLKKVLTIFSISSIFWTIGNFIIGIEYGNAENLKYFIAIISIPLIVNGIMIYIKNGIKTAYNNVYN</sequence>
<comment type="caution">
    <text evidence="2">The sequence shown here is derived from an EMBL/GenBank/DDBJ whole genome shotgun (WGS) entry which is preliminary data.</text>
</comment>
<evidence type="ECO:0000313" key="2">
    <source>
        <dbReference type="EMBL" id="KAB1070524.1"/>
    </source>
</evidence>
<gene>
    <name evidence="2" type="ORF">F6U93_01825</name>
</gene>
<feature type="transmembrane region" description="Helical" evidence="1">
    <location>
        <begin position="43"/>
        <end position="65"/>
    </location>
</feature>
<evidence type="ECO:0000256" key="1">
    <source>
        <dbReference type="SAM" id="Phobius"/>
    </source>
</evidence>
<keyword evidence="1" id="KW-0472">Membrane</keyword>
<feature type="transmembrane region" description="Helical" evidence="1">
    <location>
        <begin position="125"/>
        <end position="143"/>
    </location>
</feature>
<dbReference type="RefSeq" id="WP_150936287.1">
    <property type="nucleotide sequence ID" value="NZ_WAAT01000013.1"/>
</dbReference>
<reference evidence="2 3" key="1">
    <citation type="submission" date="2019-09" db="EMBL/GenBank/DDBJ databases">
        <authorList>
            <person name="Cao W.R."/>
        </authorList>
    </citation>
    <scope>NUCLEOTIDE SEQUENCE [LARGE SCALE GENOMIC DNA]</scope>
    <source>
        <strain evidence="2 3">B1N29</strain>
    </source>
</reference>
<keyword evidence="1" id="KW-0812">Transmembrane</keyword>
<dbReference type="Proteomes" id="UP000441333">
    <property type="component" value="Unassembled WGS sequence"/>
</dbReference>
<keyword evidence="1" id="KW-1133">Transmembrane helix</keyword>
<organism evidence="2 3">
    <name type="scientific">Pseudotamlana haliotis</name>
    <dbReference type="NCBI Taxonomy" id="2614804"/>
    <lineage>
        <taxon>Bacteria</taxon>
        <taxon>Pseudomonadati</taxon>
        <taxon>Bacteroidota</taxon>
        <taxon>Flavobacteriia</taxon>
        <taxon>Flavobacteriales</taxon>
        <taxon>Flavobacteriaceae</taxon>
        <taxon>Pseudotamlana</taxon>
    </lineage>
</organism>
<accession>A0A6N6MKL4</accession>
<keyword evidence="3" id="KW-1185">Reference proteome</keyword>
<protein>
    <recommendedName>
        <fullName evidence="4">DUF2975 domain-containing protein</fullName>
    </recommendedName>
</protein>
<feature type="transmembrane region" description="Helical" evidence="1">
    <location>
        <begin position="95"/>
        <end position="113"/>
    </location>
</feature>
<name>A0A6N6MKL4_9FLAO</name>